<dbReference type="InterPro" id="IPR013215">
    <property type="entry name" value="Cbl-indep_Met_Synth_N"/>
</dbReference>
<dbReference type="Proteomes" id="UP000663760">
    <property type="component" value="Chromosome 5"/>
</dbReference>
<feature type="region of interest" description="Disordered" evidence="1">
    <location>
        <begin position="1"/>
        <end position="21"/>
    </location>
</feature>
<dbReference type="EMBL" id="LR746268">
    <property type="protein sequence ID" value="CAA7396192.1"/>
    <property type="molecule type" value="Genomic_DNA"/>
</dbReference>
<dbReference type="PANTHER" id="PTHR30519">
    <property type="entry name" value="5-METHYLTETRAHYDROPTEROYLTRIGLUTAMATE--HOMOCYSTEINE METHYLTRANSFERASE"/>
    <property type="match status" value="1"/>
</dbReference>
<evidence type="ECO:0000259" key="2">
    <source>
        <dbReference type="Pfam" id="PF08267"/>
    </source>
</evidence>
<dbReference type="AlphaFoldDB" id="A0A7I8KF76"/>
<gene>
    <name evidence="3" type="ORF">SI8410_05006855</name>
</gene>
<evidence type="ECO:0000256" key="1">
    <source>
        <dbReference type="SAM" id="MobiDB-lite"/>
    </source>
</evidence>
<reference evidence="3" key="1">
    <citation type="submission" date="2020-02" db="EMBL/GenBank/DDBJ databases">
        <authorList>
            <person name="Scholz U."/>
            <person name="Mascher M."/>
            <person name="Fiebig A."/>
        </authorList>
    </citation>
    <scope>NUCLEOTIDE SEQUENCE</scope>
</reference>
<dbReference type="GO" id="GO:0008270">
    <property type="term" value="F:zinc ion binding"/>
    <property type="evidence" value="ECO:0007669"/>
    <property type="project" value="InterPro"/>
</dbReference>
<name>A0A7I8KF76_SPIIN</name>
<dbReference type="SUPFAM" id="SSF51726">
    <property type="entry name" value="UROD/MetE-like"/>
    <property type="match status" value="1"/>
</dbReference>
<proteinExistence type="predicted"/>
<dbReference type="GO" id="GO:0008652">
    <property type="term" value="P:amino acid biosynthetic process"/>
    <property type="evidence" value="ECO:0007669"/>
    <property type="project" value="InterPro"/>
</dbReference>
<dbReference type="OrthoDB" id="1053771at2759"/>
<organism evidence="3 4">
    <name type="scientific">Spirodela intermedia</name>
    <name type="common">Intermediate duckweed</name>
    <dbReference type="NCBI Taxonomy" id="51605"/>
    <lineage>
        <taxon>Eukaryota</taxon>
        <taxon>Viridiplantae</taxon>
        <taxon>Streptophyta</taxon>
        <taxon>Embryophyta</taxon>
        <taxon>Tracheophyta</taxon>
        <taxon>Spermatophyta</taxon>
        <taxon>Magnoliopsida</taxon>
        <taxon>Liliopsida</taxon>
        <taxon>Araceae</taxon>
        <taxon>Lemnoideae</taxon>
        <taxon>Spirodela</taxon>
    </lineage>
</organism>
<dbReference type="Pfam" id="PF08267">
    <property type="entry name" value="Meth_synt_1"/>
    <property type="match status" value="1"/>
</dbReference>
<accession>A0A7I8KF76</accession>
<protein>
    <recommendedName>
        <fullName evidence="2">Cobalamin-independent methionine synthase MetE N-terminal domain-containing protein</fullName>
    </recommendedName>
</protein>
<evidence type="ECO:0000313" key="4">
    <source>
        <dbReference type="Proteomes" id="UP000663760"/>
    </source>
</evidence>
<dbReference type="Gene3D" id="3.20.20.210">
    <property type="match status" value="1"/>
</dbReference>
<feature type="domain" description="Cobalamin-independent methionine synthase MetE N-terminal" evidence="2">
    <location>
        <begin position="43"/>
        <end position="109"/>
    </location>
</feature>
<sequence>MVFGCSPLLSSKRSSPSSSFASSLLDRWKGCRPTPLLRAKPHLATEDLQKVDADLRSSIWKQMSDAGIKCIPSNTFSFYDQVLYTTAMLGAAPDRYGYTSGKIGHDIYFFHG</sequence>
<evidence type="ECO:0000313" key="3">
    <source>
        <dbReference type="EMBL" id="CAA7396192.1"/>
    </source>
</evidence>
<dbReference type="GO" id="GO:0003871">
    <property type="term" value="F:5-methyltetrahydropteroyltriglutamate-homocysteine S-methyltransferase activity"/>
    <property type="evidence" value="ECO:0007669"/>
    <property type="project" value="InterPro"/>
</dbReference>
<dbReference type="InterPro" id="IPR038071">
    <property type="entry name" value="UROD/MetE-like_sf"/>
</dbReference>
<keyword evidence="4" id="KW-1185">Reference proteome</keyword>